<dbReference type="PANTHER" id="PTHR12526">
    <property type="entry name" value="GLYCOSYLTRANSFERASE"/>
    <property type="match status" value="1"/>
</dbReference>
<dbReference type="Proteomes" id="UP000075442">
    <property type="component" value="Unassembled WGS sequence"/>
</dbReference>
<dbReference type="AlphaFoldDB" id="A0A150NVK3"/>
<feature type="domain" description="Glycosyl transferase family 1" evidence="1">
    <location>
        <begin position="241"/>
        <end position="389"/>
    </location>
</feature>
<sequence length="416" mass="47289">MGVGGSFDVLSGHIQRAPLWMQKLNLEWLFRVANEPKRLFKRYFVGNVTFIKRVLDEKRKRKNNILHISRTMDIGGAERIVYQLSSDLKDEFDSVHVASTGGLWEPKLEAQGIIHHKIHDIDSKNPLTVLKLLLTIYQIIKTNDITLVHTHHRMAAFYIRLLKLINPKLVHVYTAHNVFKDKLSLYRFSLKNAYSIAVGQAVNQNLKDDVGVANSTVIYNGVILKQSNRQVDEIMRFDGIKLGCIARLSEQKGLTYLLDAISLISDENLRLFIVGDGELRAELENKVKELNLEDKVSFLGYRQDIVECINSFDFLVSSSLFEGLALNVIEAFMNGKTMVATDIPGINEVVTKENGILVPAKDARALASAIESLATDSTLRTRLAHQAKKDYEEKFSYPLFLENYRKFYQKLMGDSK</sequence>
<keyword evidence="3" id="KW-0808">Transferase</keyword>
<evidence type="ECO:0000313" key="3">
    <source>
        <dbReference type="EMBL" id="KYF37494.1"/>
    </source>
</evidence>
<dbReference type="PATRIC" id="fig|28037.235.peg.936"/>
<name>A0A150NVK3_STRMT</name>
<organism evidence="3 4">
    <name type="scientific">Streptococcus mitis</name>
    <dbReference type="NCBI Taxonomy" id="28037"/>
    <lineage>
        <taxon>Bacteria</taxon>
        <taxon>Bacillati</taxon>
        <taxon>Bacillota</taxon>
        <taxon>Bacilli</taxon>
        <taxon>Lactobacillales</taxon>
        <taxon>Streptococcaceae</taxon>
        <taxon>Streptococcus</taxon>
        <taxon>Streptococcus mitis group</taxon>
    </lineage>
</organism>
<evidence type="ECO:0000259" key="1">
    <source>
        <dbReference type="Pfam" id="PF00534"/>
    </source>
</evidence>
<dbReference type="InterPro" id="IPR001296">
    <property type="entry name" value="Glyco_trans_1"/>
</dbReference>
<proteinExistence type="predicted"/>
<dbReference type="GO" id="GO:0016740">
    <property type="term" value="F:transferase activity"/>
    <property type="evidence" value="ECO:0007669"/>
    <property type="project" value="UniProtKB-KW"/>
</dbReference>
<reference evidence="3 4" key="1">
    <citation type="submission" date="2016-01" db="EMBL/GenBank/DDBJ databases">
        <title>Highly variable Streptococcus oralis 1 are common among viridans streptococci isolated from primates.</title>
        <authorList>
            <person name="Denapaite D."/>
            <person name="Rieger M."/>
            <person name="Koendgen S."/>
            <person name="Brueckner R."/>
            <person name="Ochigava I."/>
            <person name="Kappeler P."/>
            <person name="Maetz-Rensing K."/>
            <person name="Leendertz F."/>
        </authorList>
    </citation>
    <scope>NUCLEOTIDE SEQUENCE [LARGE SCALE GENOMIC DNA]</scope>
    <source>
        <strain evidence="3 4">M3-1</strain>
    </source>
</reference>
<dbReference type="PANTHER" id="PTHR12526:SF630">
    <property type="entry name" value="GLYCOSYLTRANSFERASE"/>
    <property type="match status" value="1"/>
</dbReference>
<dbReference type="SUPFAM" id="SSF53756">
    <property type="entry name" value="UDP-Glycosyltransferase/glycogen phosphorylase"/>
    <property type="match status" value="1"/>
</dbReference>
<dbReference type="InterPro" id="IPR028098">
    <property type="entry name" value="Glyco_trans_4-like_N"/>
</dbReference>
<evidence type="ECO:0000259" key="2">
    <source>
        <dbReference type="Pfam" id="PF13439"/>
    </source>
</evidence>
<comment type="caution">
    <text evidence="3">The sequence shown here is derived from an EMBL/GenBank/DDBJ whole genome shotgun (WGS) entry which is preliminary data.</text>
</comment>
<protein>
    <submittedName>
        <fullName evidence="3">Glycosyl transferase, group 1</fullName>
    </submittedName>
</protein>
<dbReference type="Gene3D" id="3.40.50.2000">
    <property type="entry name" value="Glycogen Phosphorylase B"/>
    <property type="match status" value="2"/>
</dbReference>
<dbReference type="InterPro" id="IPR004629">
    <property type="entry name" value="WecG_TagA_CpsF"/>
</dbReference>
<gene>
    <name evidence="3" type="ORF">SMIM3I_01855</name>
</gene>
<dbReference type="Pfam" id="PF00534">
    <property type="entry name" value="Glycos_transf_1"/>
    <property type="match status" value="1"/>
</dbReference>
<dbReference type="Pfam" id="PF03808">
    <property type="entry name" value="Glyco_tran_WecG"/>
    <property type="match status" value="1"/>
</dbReference>
<dbReference type="EMBL" id="LROU01000059">
    <property type="protein sequence ID" value="KYF37494.1"/>
    <property type="molecule type" value="Genomic_DNA"/>
</dbReference>
<evidence type="ECO:0000313" key="4">
    <source>
        <dbReference type="Proteomes" id="UP000075442"/>
    </source>
</evidence>
<accession>A0A150NVK3</accession>
<feature type="domain" description="Glycosyltransferase subfamily 4-like N-terminal" evidence="2">
    <location>
        <begin position="74"/>
        <end position="224"/>
    </location>
</feature>
<dbReference type="Pfam" id="PF13439">
    <property type="entry name" value="Glyco_transf_4"/>
    <property type="match status" value="1"/>
</dbReference>
<dbReference type="CDD" id="cd03801">
    <property type="entry name" value="GT4_PimA-like"/>
    <property type="match status" value="1"/>
</dbReference>